<dbReference type="SUPFAM" id="SSF53850">
    <property type="entry name" value="Periplasmic binding protein-like II"/>
    <property type="match status" value="1"/>
</dbReference>
<dbReference type="SMART" id="SM00062">
    <property type="entry name" value="PBPb"/>
    <property type="match status" value="1"/>
</dbReference>
<dbReference type="PANTHER" id="PTHR35936">
    <property type="entry name" value="MEMBRANE-BOUND LYTIC MUREIN TRANSGLYCOSYLASE F"/>
    <property type="match status" value="1"/>
</dbReference>
<evidence type="ECO:0000256" key="1">
    <source>
        <dbReference type="ARBA" id="ARBA00004339"/>
    </source>
</evidence>
<dbReference type="CDD" id="cd13403">
    <property type="entry name" value="MLTF-like"/>
    <property type="match status" value="1"/>
</dbReference>
<evidence type="ECO:0000259" key="5">
    <source>
        <dbReference type="SMART" id="SM00062"/>
    </source>
</evidence>
<evidence type="ECO:0000256" key="3">
    <source>
        <dbReference type="ARBA" id="ARBA00022729"/>
    </source>
</evidence>
<evidence type="ECO:0000313" key="7">
    <source>
        <dbReference type="Proteomes" id="UP001595692"/>
    </source>
</evidence>
<evidence type="ECO:0000313" key="6">
    <source>
        <dbReference type="EMBL" id="MFC3912738.1"/>
    </source>
</evidence>
<dbReference type="PANTHER" id="PTHR35936:SF32">
    <property type="entry name" value="MEMBRANE-BOUND LYTIC MUREIN TRANSGLYCOSYLASE F"/>
    <property type="match status" value="1"/>
</dbReference>
<keyword evidence="3" id="KW-0732">Signal</keyword>
<dbReference type="InterPro" id="IPR008258">
    <property type="entry name" value="Transglycosylase_SLT_dom_1"/>
</dbReference>
<evidence type="ECO:0000256" key="4">
    <source>
        <dbReference type="ARBA" id="ARBA00023237"/>
    </source>
</evidence>
<dbReference type="InterPro" id="IPR001638">
    <property type="entry name" value="Solute-binding_3/MltF_N"/>
</dbReference>
<dbReference type="RefSeq" id="WP_377150886.1">
    <property type="nucleotide sequence ID" value="NZ_JBHSAF010000002.1"/>
</dbReference>
<dbReference type="Gene3D" id="3.40.190.10">
    <property type="entry name" value="Periplasmic binding protein-like II"/>
    <property type="match status" value="2"/>
</dbReference>
<sequence>MHYRILWLTLALLGLAAWPRGLEAPDQAVGARASAAPRPQPAPATGDSAPFSLPLDGWLSPWQGDLDGMIARRYIRVLTTYNKSFYFFDNRSNPRGITYDTFHNFETEFNQQLAKQKRLAQRHLKVRIVFIPVARDELIPALLAGRGDIAAANLTITPDRLQQVDFTAPLSSDVDELVLSAPGAAPLQQLDDLAGKTVFVRRSSSYYESLVALNARLRQQQRPEVILRLAPEVLEDDDLIEMLHAKLIDYIVVDNHKAYFWQKIFPNIHINSQAVLNKNMRIGWAVRKNSPQLQQALNRYIAQHAKGSKVANIILQRYLANTRYVTDSVSQQERARFVSMMDFFKKYSAQYHIDWLIMTAQGYQESRLNQALRSKAGAIGVMQVMPKTGREMNVGDIRQLEPNIHAGIKYIRWMIDHFYKDAPMTELDKALFSFASYNAGPGRIAEMRKLAKQRGYRENVWFGNVEYIAAEKIGAETVTYVNNIYKYYIAYRLLTEHLAEKQKVATALELKP</sequence>
<gene>
    <name evidence="6" type="ORF">ACFOSS_04525</name>
</gene>
<dbReference type="InterPro" id="IPR023346">
    <property type="entry name" value="Lysozyme-like_dom_sf"/>
</dbReference>
<name>A0ABV8CKU0_9GAMM</name>
<keyword evidence="7" id="KW-1185">Reference proteome</keyword>
<keyword evidence="4" id="KW-0472">Membrane</keyword>
<feature type="domain" description="Solute-binding protein family 3/N-terminal" evidence="5">
    <location>
        <begin position="74"/>
        <end position="322"/>
    </location>
</feature>
<dbReference type="EMBL" id="JBHSAF010000002">
    <property type="protein sequence ID" value="MFC3912738.1"/>
    <property type="molecule type" value="Genomic_DNA"/>
</dbReference>
<accession>A0ABV8CKU0</accession>
<organism evidence="6 7">
    <name type="scientific">Pseudaeromonas sharmana</name>
    <dbReference type="NCBI Taxonomy" id="328412"/>
    <lineage>
        <taxon>Bacteria</taxon>
        <taxon>Pseudomonadati</taxon>
        <taxon>Pseudomonadota</taxon>
        <taxon>Gammaproteobacteria</taxon>
        <taxon>Aeromonadales</taxon>
        <taxon>Aeromonadaceae</taxon>
        <taxon>Pseudaeromonas</taxon>
    </lineage>
</organism>
<dbReference type="CDD" id="cd01009">
    <property type="entry name" value="PBP2_YfhD_N"/>
    <property type="match status" value="1"/>
</dbReference>
<dbReference type="Pfam" id="PF00497">
    <property type="entry name" value="SBP_bac_3"/>
    <property type="match status" value="1"/>
</dbReference>
<dbReference type="SUPFAM" id="SSF53955">
    <property type="entry name" value="Lysozyme-like"/>
    <property type="match status" value="1"/>
</dbReference>
<dbReference type="Pfam" id="PF01464">
    <property type="entry name" value="SLT"/>
    <property type="match status" value="1"/>
</dbReference>
<proteinExistence type="inferred from homology"/>
<comment type="similarity">
    <text evidence="2">Belongs to the bacterial solute-binding protein 3 family.</text>
</comment>
<keyword evidence="4" id="KW-0998">Cell outer membrane</keyword>
<evidence type="ECO:0000256" key="2">
    <source>
        <dbReference type="ARBA" id="ARBA00010333"/>
    </source>
</evidence>
<dbReference type="Proteomes" id="UP001595692">
    <property type="component" value="Unassembled WGS sequence"/>
</dbReference>
<comment type="caution">
    <text evidence="6">The sequence shown here is derived from an EMBL/GenBank/DDBJ whole genome shotgun (WGS) entry which is preliminary data.</text>
</comment>
<comment type="subcellular location">
    <subcellularLocation>
        <location evidence="1">Cell outer membrane</location>
        <topology evidence="1">Peripheral membrane protein</topology>
    </subcellularLocation>
</comment>
<reference evidence="7" key="1">
    <citation type="journal article" date="2019" name="Int. J. Syst. Evol. Microbiol.">
        <title>The Global Catalogue of Microorganisms (GCM) 10K type strain sequencing project: providing services to taxonomists for standard genome sequencing and annotation.</title>
        <authorList>
            <consortium name="The Broad Institute Genomics Platform"/>
            <consortium name="The Broad Institute Genome Sequencing Center for Infectious Disease"/>
            <person name="Wu L."/>
            <person name="Ma J."/>
        </authorList>
    </citation>
    <scope>NUCLEOTIDE SEQUENCE [LARGE SCALE GENOMIC DNA]</scope>
    <source>
        <strain evidence="7">CCUG 54939</strain>
    </source>
</reference>
<protein>
    <submittedName>
        <fullName evidence="6">Transglycosylase SLT domain-containing protein</fullName>
    </submittedName>
</protein>
<dbReference type="Gene3D" id="1.10.530.10">
    <property type="match status" value="1"/>
</dbReference>